<keyword evidence="1" id="KW-1133">Transmembrane helix</keyword>
<evidence type="ECO:0000256" key="1">
    <source>
        <dbReference type="SAM" id="Phobius"/>
    </source>
</evidence>
<organism evidence="2 3">
    <name type="scientific">Pisolithus microcarpus 441</name>
    <dbReference type="NCBI Taxonomy" id="765257"/>
    <lineage>
        <taxon>Eukaryota</taxon>
        <taxon>Fungi</taxon>
        <taxon>Dikarya</taxon>
        <taxon>Basidiomycota</taxon>
        <taxon>Agaricomycotina</taxon>
        <taxon>Agaricomycetes</taxon>
        <taxon>Agaricomycetidae</taxon>
        <taxon>Boletales</taxon>
        <taxon>Sclerodermatineae</taxon>
        <taxon>Pisolithaceae</taxon>
        <taxon>Pisolithus</taxon>
    </lineage>
</organism>
<dbReference type="Proteomes" id="UP000054018">
    <property type="component" value="Unassembled WGS sequence"/>
</dbReference>
<accession>A0A0C9YYN6</accession>
<name>A0A0C9YYN6_9AGAM</name>
<feature type="transmembrane region" description="Helical" evidence="1">
    <location>
        <begin position="6"/>
        <end position="29"/>
    </location>
</feature>
<dbReference type="AlphaFoldDB" id="A0A0C9YYN6"/>
<reference evidence="2 3" key="1">
    <citation type="submission" date="2014-04" db="EMBL/GenBank/DDBJ databases">
        <authorList>
            <consortium name="DOE Joint Genome Institute"/>
            <person name="Kuo A."/>
            <person name="Kohler A."/>
            <person name="Costa M.D."/>
            <person name="Nagy L.G."/>
            <person name="Floudas D."/>
            <person name="Copeland A."/>
            <person name="Barry K.W."/>
            <person name="Cichocki N."/>
            <person name="Veneault-Fourrey C."/>
            <person name="LaButti K."/>
            <person name="Lindquist E.A."/>
            <person name="Lipzen A."/>
            <person name="Lundell T."/>
            <person name="Morin E."/>
            <person name="Murat C."/>
            <person name="Sun H."/>
            <person name="Tunlid A."/>
            <person name="Henrissat B."/>
            <person name="Grigoriev I.V."/>
            <person name="Hibbett D.S."/>
            <person name="Martin F."/>
            <person name="Nordberg H.P."/>
            <person name="Cantor M.N."/>
            <person name="Hua S.X."/>
        </authorList>
    </citation>
    <scope>NUCLEOTIDE SEQUENCE [LARGE SCALE GENOMIC DNA]</scope>
    <source>
        <strain evidence="2 3">441</strain>
    </source>
</reference>
<evidence type="ECO:0000313" key="2">
    <source>
        <dbReference type="EMBL" id="KIK18999.1"/>
    </source>
</evidence>
<keyword evidence="3" id="KW-1185">Reference proteome</keyword>
<dbReference type="HOGENOM" id="CLU_2961698_0_0_1"/>
<proteinExistence type="predicted"/>
<keyword evidence="1" id="KW-0472">Membrane</keyword>
<keyword evidence="1" id="KW-0812">Transmembrane</keyword>
<sequence>MGSKNAYYFSFFLLSFAIHYSSCQLLQLIPHYMDDDLQRDQCYLYDTPNPGSIDSNAQR</sequence>
<protein>
    <submittedName>
        <fullName evidence="2">Uncharacterized protein</fullName>
    </submittedName>
</protein>
<evidence type="ECO:0000313" key="3">
    <source>
        <dbReference type="Proteomes" id="UP000054018"/>
    </source>
</evidence>
<dbReference type="EMBL" id="KN833793">
    <property type="protein sequence ID" value="KIK18999.1"/>
    <property type="molecule type" value="Genomic_DNA"/>
</dbReference>
<gene>
    <name evidence="2" type="ORF">PISMIDRAFT_160244</name>
</gene>
<reference evidence="3" key="2">
    <citation type="submission" date="2015-01" db="EMBL/GenBank/DDBJ databases">
        <title>Evolutionary Origins and Diversification of the Mycorrhizal Mutualists.</title>
        <authorList>
            <consortium name="DOE Joint Genome Institute"/>
            <consortium name="Mycorrhizal Genomics Consortium"/>
            <person name="Kohler A."/>
            <person name="Kuo A."/>
            <person name="Nagy L.G."/>
            <person name="Floudas D."/>
            <person name="Copeland A."/>
            <person name="Barry K.W."/>
            <person name="Cichocki N."/>
            <person name="Veneault-Fourrey C."/>
            <person name="LaButti K."/>
            <person name="Lindquist E.A."/>
            <person name="Lipzen A."/>
            <person name="Lundell T."/>
            <person name="Morin E."/>
            <person name="Murat C."/>
            <person name="Riley R."/>
            <person name="Ohm R."/>
            <person name="Sun H."/>
            <person name="Tunlid A."/>
            <person name="Henrissat B."/>
            <person name="Grigoriev I.V."/>
            <person name="Hibbett D.S."/>
            <person name="Martin F."/>
        </authorList>
    </citation>
    <scope>NUCLEOTIDE SEQUENCE [LARGE SCALE GENOMIC DNA]</scope>
    <source>
        <strain evidence="3">441</strain>
    </source>
</reference>